<dbReference type="Gene3D" id="3.30.559.10">
    <property type="entry name" value="Chloramphenicol acetyltransferase-like domain"/>
    <property type="match status" value="2"/>
</dbReference>
<dbReference type="InterPro" id="IPR023213">
    <property type="entry name" value="CAT-like_dom_sf"/>
</dbReference>
<sequence length="488" mass="54826">MGRFSRWTTPATVPTDTIIPLNSSDDTAILRSVCLVITYRYDDVLDPEKLRSALERLVDRDGWRKIGGRLRLNKEGKLEYHIPESFDEKRPAISYSHISYDMEINEHSLASRLPRATQRPAVLADPSDFLSLAQSPDGPRVLNDYLYSDEPQLALHIVSFLDATLVSISLPHTLTDGTGGGKIYLSWSLALQGRDDEIPAFHGYNNDPLATFGAIAPEPYMYTNRLVTGWRAIIFKLRQWYDSVRYRSESRVVCIPAAVMARLRKTAIEEIRAETKNDEAFVSDNDVICAWFTRLAISDTPQDSDRTIRIMNAFSLASVLGNDHIPAAKAYISNAATEMYAFLPARDINSKPLSHTAYAVRRSMMEGGTRNQVEALAALKRQWMAEKGEPPIFGDATMEMISFSNWSKGKFLETDFSAALVKEGSPRAARANRPGIPSYIQFNAWSKKFQIRNIFPIMGKDAAGNYWLQGPLRAGVWDMIDEKLKAAD</sequence>
<dbReference type="STRING" id="708187.A0A1Q8RZT0"/>
<reference evidence="1 2" key="1">
    <citation type="submission" date="2016-11" db="EMBL/GenBank/DDBJ databases">
        <title>Draft Genome Assembly of Colletotrichum chlorophyti a pathogen of herbaceous plants.</title>
        <authorList>
            <person name="Gan P."/>
            <person name="Narusaka M."/>
            <person name="Tsushima A."/>
            <person name="Narusaka Y."/>
            <person name="Takano Y."/>
            <person name="Shirasu K."/>
        </authorList>
    </citation>
    <scope>NUCLEOTIDE SEQUENCE [LARGE SCALE GENOMIC DNA]</scope>
    <source>
        <strain evidence="1 2">NTL11</strain>
    </source>
</reference>
<organism evidence="1 2">
    <name type="scientific">Colletotrichum chlorophyti</name>
    <dbReference type="NCBI Taxonomy" id="708187"/>
    <lineage>
        <taxon>Eukaryota</taxon>
        <taxon>Fungi</taxon>
        <taxon>Dikarya</taxon>
        <taxon>Ascomycota</taxon>
        <taxon>Pezizomycotina</taxon>
        <taxon>Sordariomycetes</taxon>
        <taxon>Hypocreomycetidae</taxon>
        <taxon>Glomerellales</taxon>
        <taxon>Glomerellaceae</taxon>
        <taxon>Colletotrichum</taxon>
    </lineage>
</organism>
<dbReference type="EMBL" id="MPGH01000055">
    <property type="protein sequence ID" value="OLN93259.1"/>
    <property type="molecule type" value="Genomic_DNA"/>
</dbReference>
<keyword evidence="2" id="KW-1185">Reference proteome</keyword>
<protein>
    <submittedName>
        <fullName evidence="1">Uncharacterized protein</fullName>
    </submittedName>
</protein>
<evidence type="ECO:0000313" key="1">
    <source>
        <dbReference type="EMBL" id="OLN93259.1"/>
    </source>
</evidence>
<gene>
    <name evidence="1" type="ORF">CCHL11_07560</name>
</gene>
<dbReference type="AlphaFoldDB" id="A0A1Q8RZT0"/>
<proteinExistence type="predicted"/>
<name>A0A1Q8RZT0_9PEZI</name>
<comment type="caution">
    <text evidence="1">The sequence shown here is derived from an EMBL/GenBank/DDBJ whole genome shotgun (WGS) entry which is preliminary data.</text>
</comment>
<evidence type="ECO:0000313" key="2">
    <source>
        <dbReference type="Proteomes" id="UP000186583"/>
    </source>
</evidence>
<accession>A0A1Q8RZT0</accession>
<dbReference type="Proteomes" id="UP000186583">
    <property type="component" value="Unassembled WGS sequence"/>
</dbReference>
<dbReference type="OrthoDB" id="21502at2759"/>